<dbReference type="EMBL" id="KF626665">
    <property type="protein sequence ID" value="AHB12084.1"/>
    <property type="molecule type" value="Genomic_DNA"/>
</dbReference>
<protein>
    <submittedName>
        <fullName evidence="2">Scaffold protein</fullName>
    </submittedName>
</protein>
<evidence type="ECO:0000313" key="3">
    <source>
        <dbReference type="Proteomes" id="UP000018621"/>
    </source>
</evidence>
<keyword evidence="3" id="KW-1185">Reference proteome</keyword>
<feature type="region of interest" description="Disordered" evidence="1">
    <location>
        <begin position="1"/>
        <end position="35"/>
    </location>
</feature>
<reference evidence="2 3" key="1">
    <citation type="journal article" date="2014" name="J. Bacteriol.">
        <title>Characterization of novel virulent broad-host-range phages of Xylella fastidiosa and Xanthomonas.</title>
        <authorList>
            <person name="Ahern S.J."/>
            <person name="Das M."/>
            <person name="Bhowmick T.S."/>
            <person name="Young R."/>
            <person name="Gonzalez C.F."/>
        </authorList>
    </citation>
    <scope>NUCLEOTIDE SEQUENCE [LARGE SCALE GENOMIC DNA]</scope>
</reference>
<dbReference type="OrthoDB" id="3273at10239"/>
<name>V5Q7I6_9CAUD</name>
<organism evidence="2 3">
    <name type="scientific">Xylella phage Sano</name>
    <dbReference type="NCBI Taxonomy" id="1415148"/>
    <lineage>
        <taxon>Viruses</taxon>
        <taxon>Duplodnaviria</taxon>
        <taxon>Heunggongvirae</taxon>
        <taxon>Uroviricota</taxon>
        <taxon>Caudoviricetes</taxon>
        <taxon>Casjensviridae</taxon>
        <taxon>Sanovirus</taxon>
        <taxon>Sanovirus sano</taxon>
        <taxon>Xylella virus Sano</taxon>
    </lineage>
</organism>
<proteinExistence type="predicted"/>
<accession>V5Q7I6</accession>
<evidence type="ECO:0000313" key="2">
    <source>
        <dbReference type="EMBL" id="AHB12084.1"/>
    </source>
</evidence>
<feature type="region of interest" description="Disordered" evidence="1">
    <location>
        <begin position="78"/>
        <end position="123"/>
    </location>
</feature>
<gene>
    <name evidence="2" type="ORF">Sano_63</name>
</gene>
<sequence length="142" mass="14625">MSDTKKPDATVEEQKKTDATVEQQKKTEEKVDHAANERARIEGITTCEEAKGREGLANHFAFKSSMSVDEAKAALAASPKASASTGKSALDAAMEKTGGGADISNNGGDGEDEGDKGEKADGGLLGAYAHATGNKSVLKAVK</sequence>
<evidence type="ECO:0000256" key="1">
    <source>
        <dbReference type="SAM" id="MobiDB-lite"/>
    </source>
</evidence>
<dbReference type="Proteomes" id="UP000018621">
    <property type="component" value="Segment"/>
</dbReference>